<organism evidence="3 4">
    <name type="scientific">SAR86 cluster bacterium</name>
    <dbReference type="NCBI Taxonomy" id="2030880"/>
    <lineage>
        <taxon>Bacteria</taxon>
        <taxon>Pseudomonadati</taxon>
        <taxon>Pseudomonadota</taxon>
        <taxon>Gammaproteobacteria</taxon>
        <taxon>SAR86 cluster</taxon>
    </lineage>
</organism>
<protein>
    <recommendedName>
        <fullName evidence="5">Cobalamin biosynthesis protein CbiX</fullName>
    </recommendedName>
</protein>
<dbReference type="AlphaFoldDB" id="A0A2A5C6K9"/>
<accession>A0A2A5C6K9</accession>
<evidence type="ECO:0000256" key="1">
    <source>
        <dbReference type="SAM" id="Coils"/>
    </source>
</evidence>
<feature type="signal peptide" evidence="2">
    <location>
        <begin position="1"/>
        <end position="16"/>
    </location>
</feature>
<dbReference type="PROSITE" id="PS51257">
    <property type="entry name" value="PROKAR_LIPOPROTEIN"/>
    <property type="match status" value="1"/>
</dbReference>
<evidence type="ECO:0008006" key="5">
    <source>
        <dbReference type="Google" id="ProtNLM"/>
    </source>
</evidence>
<comment type="caution">
    <text evidence="3">The sequence shown here is derived from an EMBL/GenBank/DDBJ whole genome shotgun (WGS) entry which is preliminary data.</text>
</comment>
<keyword evidence="1" id="KW-0175">Coiled coil</keyword>
<keyword evidence="2" id="KW-0732">Signal</keyword>
<sequence>MGRLFFLLMVSLLASACAQLPSSQPAQSTTASDLGVMVMAHGGGEEWNAGVLNVVEPLKDNYNIEVAFGMADAYSLQETVSTLEASGAKRIVVVRLFVSGESWYERTQQILGLQEGAPERAEAPMGMQMPGMRMEFWQLESDASFAMSLEGLSEAEEMDQILLERALNLSENPAVEDVLILAHGPGDDDENERWLANIGSRAELLETESPFRRVKVATLREDWMDKREEAEREIRAFVENASNQNGRAIVLPYRVQGFGPYATVLEGLDYRADGQGLVPHPAVTQWIEGQILEMAQGEFSAGH</sequence>
<feature type="chain" id="PRO_5012743313" description="Cobalamin biosynthesis protein CbiX" evidence="2">
    <location>
        <begin position="17"/>
        <end position="303"/>
    </location>
</feature>
<feature type="coiled-coil region" evidence="1">
    <location>
        <begin position="220"/>
        <end position="247"/>
    </location>
</feature>
<proteinExistence type="predicted"/>
<evidence type="ECO:0000256" key="2">
    <source>
        <dbReference type="SAM" id="SignalP"/>
    </source>
</evidence>
<dbReference type="EMBL" id="NVWI01000014">
    <property type="protein sequence ID" value="PCJ39529.1"/>
    <property type="molecule type" value="Genomic_DNA"/>
</dbReference>
<reference evidence="4" key="1">
    <citation type="submission" date="2017-08" db="EMBL/GenBank/DDBJ databases">
        <title>A dynamic microbial community with high functional redundancy inhabits the cold, oxic subseafloor aquifer.</title>
        <authorList>
            <person name="Tully B.J."/>
            <person name="Wheat C.G."/>
            <person name="Glazer B.T."/>
            <person name="Huber J.A."/>
        </authorList>
    </citation>
    <scope>NUCLEOTIDE SEQUENCE [LARGE SCALE GENOMIC DNA]</scope>
</reference>
<dbReference type="Proteomes" id="UP000228987">
    <property type="component" value="Unassembled WGS sequence"/>
</dbReference>
<evidence type="ECO:0000313" key="3">
    <source>
        <dbReference type="EMBL" id="PCJ39529.1"/>
    </source>
</evidence>
<name>A0A2A5C6K9_9GAMM</name>
<evidence type="ECO:0000313" key="4">
    <source>
        <dbReference type="Proteomes" id="UP000228987"/>
    </source>
</evidence>
<dbReference type="Gene3D" id="3.40.50.1400">
    <property type="match status" value="1"/>
</dbReference>
<gene>
    <name evidence="3" type="ORF">COA71_13815</name>
</gene>